<dbReference type="OMA" id="EIYGDNM"/>
<evidence type="ECO:0000313" key="1">
    <source>
        <dbReference type="EnsemblPlants" id="Kaladp0047s0079.1.v1.1"/>
    </source>
</evidence>
<dbReference type="EnsemblPlants" id="Kaladp0047s0079.1.v1.1">
    <property type="protein sequence ID" value="Kaladp0047s0079.1.v1.1"/>
    <property type="gene ID" value="Kaladp0047s0079.v1.1"/>
</dbReference>
<accession>A0A7N0TXG9</accession>
<evidence type="ECO:0008006" key="3">
    <source>
        <dbReference type="Google" id="ProtNLM"/>
    </source>
</evidence>
<sequence>MDPCPFVRIVIGNLALKFPNPSKPTFSGVHPTSTPCYCKIKFKNFTSQTTTIPLIKTDAAHPEHPNSILQSASFTLPHSHIVKLSKSKTTPVLKIDVYKGKSGSTLGLSSGKLLGRVSVPLDLNCGLESKGAVFKNGWVAVGDGGAKAAQMYLSVKAEPDPRFVFEFGGEPECSPLVFQVQGSVKQPVFTCKFSLRDNNFRSRSSISESSVSRTWLSSFGQDQKENSSKERKGWSITIHDLSGSPVAAASMVTPFVPTPGSDRVSRTNPGAWLILRPGDATWKPWGRLEAWLDRGHTNTLGYRFDLLPDATASSVAATLATSSVNVRRGERFQLDNSSNMSAASPSISPRGSGDYSCWHELRRGFVMSSTAGRKGGGPEVEVGVKHVSCTEDAAAFVALAAAVDLSVDACKLFTKKLRKELRGGQPQSGHGVV</sequence>
<dbReference type="AlphaFoldDB" id="A0A7N0TXG9"/>
<dbReference type="InterPro" id="IPR010410">
    <property type="entry name" value="DUF1005"/>
</dbReference>
<evidence type="ECO:0000313" key="2">
    <source>
        <dbReference type="Proteomes" id="UP000594263"/>
    </source>
</evidence>
<dbReference type="Pfam" id="PF06219">
    <property type="entry name" value="DUF1005"/>
    <property type="match status" value="1"/>
</dbReference>
<proteinExistence type="predicted"/>
<organism evidence="1 2">
    <name type="scientific">Kalanchoe fedtschenkoi</name>
    <name type="common">Lavender scallops</name>
    <name type="synonym">South American air plant</name>
    <dbReference type="NCBI Taxonomy" id="63787"/>
    <lineage>
        <taxon>Eukaryota</taxon>
        <taxon>Viridiplantae</taxon>
        <taxon>Streptophyta</taxon>
        <taxon>Embryophyta</taxon>
        <taxon>Tracheophyta</taxon>
        <taxon>Spermatophyta</taxon>
        <taxon>Magnoliopsida</taxon>
        <taxon>eudicotyledons</taxon>
        <taxon>Gunneridae</taxon>
        <taxon>Pentapetalae</taxon>
        <taxon>Saxifragales</taxon>
        <taxon>Crassulaceae</taxon>
        <taxon>Kalanchoe</taxon>
    </lineage>
</organism>
<dbReference type="PANTHER" id="PTHR31317:SF17">
    <property type="entry name" value="F2J10.8 PROTEIN"/>
    <property type="match status" value="1"/>
</dbReference>
<name>A0A7N0TXG9_KALFE</name>
<dbReference type="Gramene" id="Kaladp0047s0079.1.v1.1">
    <property type="protein sequence ID" value="Kaladp0047s0079.1.v1.1"/>
    <property type="gene ID" value="Kaladp0047s0079.v1.1"/>
</dbReference>
<dbReference type="PANTHER" id="PTHR31317">
    <property type="entry name" value="OS08G0163500 PROTEIN"/>
    <property type="match status" value="1"/>
</dbReference>
<keyword evidence="2" id="KW-1185">Reference proteome</keyword>
<reference evidence="1" key="1">
    <citation type="submission" date="2021-01" db="UniProtKB">
        <authorList>
            <consortium name="EnsemblPlants"/>
        </authorList>
    </citation>
    <scope>IDENTIFICATION</scope>
</reference>
<dbReference type="Proteomes" id="UP000594263">
    <property type="component" value="Unplaced"/>
</dbReference>
<protein>
    <recommendedName>
        <fullName evidence="3">Formin-like protein 18</fullName>
    </recommendedName>
</protein>